<dbReference type="GO" id="GO:0005634">
    <property type="term" value="C:nucleus"/>
    <property type="evidence" value="ECO:0007669"/>
    <property type="project" value="UniProtKB-SubCell"/>
</dbReference>
<dbReference type="Pfam" id="PF00929">
    <property type="entry name" value="RNase_T"/>
    <property type="match status" value="1"/>
</dbReference>
<keyword evidence="3" id="KW-0540">Nuclease</keyword>
<dbReference type="InterPro" id="IPR047021">
    <property type="entry name" value="REXO1/3/4-like"/>
</dbReference>
<dbReference type="GeneID" id="70130308"/>
<organism evidence="9 10">
    <name type="scientific">Truncatella angustata</name>
    <dbReference type="NCBI Taxonomy" id="152316"/>
    <lineage>
        <taxon>Eukaryota</taxon>
        <taxon>Fungi</taxon>
        <taxon>Dikarya</taxon>
        <taxon>Ascomycota</taxon>
        <taxon>Pezizomycotina</taxon>
        <taxon>Sordariomycetes</taxon>
        <taxon>Xylariomycetidae</taxon>
        <taxon>Amphisphaeriales</taxon>
        <taxon>Sporocadaceae</taxon>
        <taxon>Truncatella</taxon>
    </lineage>
</organism>
<dbReference type="InterPro" id="IPR034922">
    <property type="entry name" value="REX1-like_exo"/>
</dbReference>
<comment type="subcellular location">
    <subcellularLocation>
        <location evidence="1">Nucleus</location>
    </subcellularLocation>
</comment>
<evidence type="ECO:0000256" key="2">
    <source>
        <dbReference type="ARBA" id="ARBA00006357"/>
    </source>
</evidence>
<dbReference type="Gene3D" id="3.30.420.10">
    <property type="entry name" value="Ribonuclease H-like superfamily/Ribonuclease H"/>
    <property type="match status" value="1"/>
</dbReference>
<dbReference type="CDD" id="cd06145">
    <property type="entry name" value="REX1_like"/>
    <property type="match status" value="1"/>
</dbReference>
<feature type="domain" description="Exonuclease" evidence="8">
    <location>
        <begin position="348"/>
        <end position="508"/>
    </location>
</feature>
<dbReference type="InterPro" id="IPR013520">
    <property type="entry name" value="Ribonucl_H"/>
</dbReference>
<evidence type="ECO:0000256" key="1">
    <source>
        <dbReference type="ARBA" id="ARBA00004123"/>
    </source>
</evidence>
<name>A0A9P9A4B1_9PEZI</name>
<feature type="compositionally biased region" description="Acidic residues" evidence="7">
    <location>
        <begin position="80"/>
        <end position="89"/>
    </location>
</feature>
<proteinExistence type="inferred from homology"/>
<feature type="region of interest" description="Disordered" evidence="7">
    <location>
        <begin position="181"/>
        <end position="201"/>
    </location>
</feature>
<feature type="compositionally biased region" description="Basic residues" evidence="7">
    <location>
        <begin position="95"/>
        <end position="106"/>
    </location>
</feature>
<evidence type="ECO:0000256" key="5">
    <source>
        <dbReference type="ARBA" id="ARBA00022839"/>
    </source>
</evidence>
<evidence type="ECO:0000256" key="7">
    <source>
        <dbReference type="SAM" id="MobiDB-lite"/>
    </source>
</evidence>
<dbReference type="SMART" id="SM00479">
    <property type="entry name" value="EXOIII"/>
    <property type="match status" value="1"/>
</dbReference>
<dbReference type="OrthoDB" id="206335at2759"/>
<feature type="region of interest" description="Disordered" evidence="7">
    <location>
        <begin position="251"/>
        <end position="278"/>
    </location>
</feature>
<dbReference type="InterPro" id="IPR036397">
    <property type="entry name" value="RNaseH_sf"/>
</dbReference>
<dbReference type="GO" id="GO:0003676">
    <property type="term" value="F:nucleic acid binding"/>
    <property type="evidence" value="ECO:0007669"/>
    <property type="project" value="InterPro"/>
</dbReference>
<comment type="similarity">
    <text evidence="2">Belongs to the REXO1/REXO3 family.</text>
</comment>
<evidence type="ECO:0000256" key="3">
    <source>
        <dbReference type="ARBA" id="ARBA00022722"/>
    </source>
</evidence>
<evidence type="ECO:0000259" key="8">
    <source>
        <dbReference type="SMART" id="SM00479"/>
    </source>
</evidence>
<reference evidence="9" key="1">
    <citation type="journal article" date="2021" name="Nat. Commun.">
        <title>Genetic determinants of endophytism in the Arabidopsis root mycobiome.</title>
        <authorList>
            <person name="Mesny F."/>
            <person name="Miyauchi S."/>
            <person name="Thiergart T."/>
            <person name="Pickel B."/>
            <person name="Atanasova L."/>
            <person name="Karlsson M."/>
            <person name="Huettel B."/>
            <person name="Barry K.W."/>
            <person name="Haridas S."/>
            <person name="Chen C."/>
            <person name="Bauer D."/>
            <person name="Andreopoulos W."/>
            <person name="Pangilinan J."/>
            <person name="LaButti K."/>
            <person name="Riley R."/>
            <person name="Lipzen A."/>
            <person name="Clum A."/>
            <person name="Drula E."/>
            <person name="Henrissat B."/>
            <person name="Kohler A."/>
            <person name="Grigoriev I.V."/>
            <person name="Martin F.M."/>
            <person name="Hacquard S."/>
        </authorList>
    </citation>
    <scope>NUCLEOTIDE SEQUENCE</scope>
    <source>
        <strain evidence="9">MPI-SDFR-AT-0073</strain>
    </source>
</reference>
<dbReference type="AlphaFoldDB" id="A0A9P9A4B1"/>
<dbReference type="RefSeq" id="XP_045964241.1">
    <property type="nucleotide sequence ID" value="XM_046101416.1"/>
</dbReference>
<dbReference type="PANTHER" id="PTHR12801">
    <property type="entry name" value="RNA EXONUCLEASE REXO1 / RECO3 FAMILY MEMBER-RELATED"/>
    <property type="match status" value="1"/>
</dbReference>
<sequence length="737" mass="81715">MDDSEAASIANALAAVQAAVASNPEAAIPKSISLSLEGSHQVPPTNFLYPQHAGHLQQLPSQPTLAPSNAGSLKRPKPDDGDDDDDDNEGWQKVERRRSKKKQKKIPKADGGNYPSITFNYNAKLQAKVSLDQLRSLILYIFTEGTAPQWVSISNRPQFRKIVTIMVPGLEEAMFKQGVDFSTYQQQPRDTEKSRVMTSPDDYYPRLLKKDELPDILEPFADMFPHLWPIKTPGNERFGQMRSPLHTMLTAPQERSGEEKNRKGHGVQPAKEPSGWRDQRTRITEYLMKPEDFVPNGYKLHPALIDNAERRAEFKDDEGWTHTNVDNIADGDVSESEIQQGAITAGREILALDCEMCMTGDAEFSLTRVSLLSWDGTVVLDELVKPDKPITDYVTQFSGITKEMLAPVTTTLRDIQAMLVRILHPRTILVGHSLDSDLKALQLTHPFIVDTALLYPHNRGPPLKNSLKFLSQRFLKREIQKGAQGHSPIEDAKACLDLVKQKCEKGKSWGSHEQQGENMFRRLNRLGTSYRANGGVEALGGAALGKSTVMVDWGDPMKGAGAAATWRIGCKSDEEVVAGILRAVKGDPVAEEIPYGGADFVFARFRELEALQGWWNRNRAGPESDFLAPPGVADITDSNPGDLAVSPLQACLQLLTSRLKHIYDTLPPCTALIVFSGSGDPREMSRLQAQQAQFKREYNTPGSKWDELSVRWTDTEDQALKKAVGMARNGIGFIGVK</sequence>
<dbReference type="InterPro" id="IPR012337">
    <property type="entry name" value="RNaseH-like_sf"/>
</dbReference>
<dbReference type="GO" id="GO:0004527">
    <property type="term" value="F:exonuclease activity"/>
    <property type="evidence" value="ECO:0007669"/>
    <property type="project" value="UniProtKB-KW"/>
</dbReference>
<keyword evidence="4" id="KW-0378">Hydrolase</keyword>
<dbReference type="SUPFAM" id="SSF53098">
    <property type="entry name" value="Ribonuclease H-like"/>
    <property type="match status" value="1"/>
</dbReference>
<gene>
    <name evidence="9" type="ORF">BKA67DRAFT_546871</name>
</gene>
<evidence type="ECO:0000256" key="6">
    <source>
        <dbReference type="ARBA" id="ARBA00023242"/>
    </source>
</evidence>
<dbReference type="PANTHER" id="PTHR12801:SF115">
    <property type="entry name" value="FI18136P1-RELATED"/>
    <property type="match status" value="1"/>
</dbReference>
<evidence type="ECO:0000313" key="10">
    <source>
        <dbReference type="Proteomes" id="UP000758603"/>
    </source>
</evidence>
<comment type="caution">
    <text evidence="9">The sequence shown here is derived from an EMBL/GenBank/DDBJ whole genome shotgun (WGS) entry which is preliminary data.</text>
</comment>
<feature type="region of interest" description="Disordered" evidence="7">
    <location>
        <begin position="58"/>
        <end position="113"/>
    </location>
</feature>
<evidence type="ECO:0000313" key="9">
    <source>
        <dbReference type="EMBL" id="KAH6660110.1"/>
    </source>
</evidence>
<protein>
    <recommendedName>
        <fullName evidence="8">Exonuclease domain-containing protein</fullName>
    </recommendedName>
</protein>
<feature type="compositionally biased region" description="Polar residues" evidence="7">
    <location>
        <begin position="58"/>
        <end position="71"/>
    </location>
</feature>
<accession>A0A9P9A4B1</accession>
<evidence type="ECO:0000256" key="4">
    <source>
        <dbReference type="ARBA" id="ARBA00022801"/>
    </source>
</evidence>
<keyword evidence="10" id="KW-1185">Reference proteome</keyword>
<dbReference type="EMBL" id="JAGPXC010000001">
    <property type="protein sequence ID" value="KAH6660110.1"/>
    <property type="molecule type" value="Genomic_DNA"/>
</dbReference>
<dbReference type="Proteomes" id="UP000758603">
    <property type="component" value="Unassembled WGS sequence"/>
</dbReference>
<keyword evidence="5" id="KW-0269">Exonuclease</keyword>
<dbReference type="FunFam" id="3.30.420.10:FF:000019">
    <property type="entry name" value="RNA exonuclease NEF-sp"/>
    <property type="match status" value="1"/>
</dbReference>
<keyword evidence="6" id="KW-0539">Nucleus</keyword>